<protein>
    <recommendedName>
        <fullName evidence="4">Prefoldin</fullName>
    </recommendedName>
</protein>
<dbReference type="AlphaFoldDB" id="A0A4P9ZAI0"/>
<dbReference type="InterPro" id="IPR009053">
    <property type="entry name" value="Prefoldin"/>
</dbReference>
<dbReference type="OrthoDB" id="2015447at2759"/>
<dbReference type="SUPFAM" id="SSF46579">
    <property type="entry name" value="Prefoldin"/>
    <property type="match status" value="1"/>
</dbReference>
<proteinExistence type="inferred from homology"/>
<dbReference type="Pfam" id="PF01920">
    <property type="entry name" value="Prefoldin_2"/>
    <property type="match status" value="1"/>
</dbReference>
<evidence type="ECO:0000256" key="1">
    <source>
        <dbReference type="ARBA" id="ARBA00008045"/>
    </source>
</evidence>
<dbReference type="Proteomes" id="UP000268321">
    <property type="component" value="Unassembled WGS sequence"/>
</dbReference>
<name>A0A4P9ZAI0_9ASCO</name>
<sequence>MSLDPQALQKLLLEMDSQLNKSRAELAICNAQLNRVDTNIRFVETADRNLRELVDLLDPVWRGVGRAFLKTETSEYLDQINKDRKEFLETHRLLKTKQHYLETTLENTIKSMSDVVGRK</sequence>
<evidence type="ECO:0000313" key="3">
    <source>
        <dbReference type="Proteomes" id="UP000268321"/>
    </source>
</evidence>
<keyword evidence="3" id="KW-1185">Reference proteome</keyword>
<gene>
    <name evidence="2" type="ORF">METBISCDRAFT_24034</name>
</gene>
<reference evidence="3" key="1">
    <citation type="journal article" date="2018" name="Nat. Microbiol.">
        <title>Leveraging single-cell genomics to expand the fungal tree of life.</title>
        <authorList>
            <person name="Ahrendt S.R."/>
            <person name="Quandt C.A."/>
            <person name="Ciobanu D."/>
            <person name="Clum A."/>
            <person name="Salamov A."/>
            <person name="Andreopoulos B."/>
            <person name="Cheng J.F."/>
            <person name="Woyke T."/>
            <person name="Pelin A."/>
            <person name="Henrissat B."/>
            <person name="Reynolds N.K."/>
            <person name="Benny G.L."/>
            <person name="Smith M.E."/>
            <person name="James T.Y."/>
            <person name="Grigoriev I.V."/>
        </authorList>
    </citation>
    <scope>NUCLEOTIDE SEQUENCE [LARGE SCALE GENOMIC DNA]</scope>
    <source>
        <strain evidence="3">Baker2002</strain>
    </source>
</reference>
<dbReference type="GO" id="GO:0016272">
    <property type="term" value="C:prefoldin complex"/>
    <property type="evidence" value="ECO:0007669"/>
    <property type="project" value="InterPro"/>
</dbReference>
<evidence type="ECO:0008006" key="4">
    <source>
        <dbReference type="Google" id="ProtNLM"/>
    </source>
</evidence>
<organism evidence="2 3">
    <name type="scientific">Metschnikowia bicuspidata</name>
    <dbReference type="NCBI Taxonomy" id="27322"/>
    <lineage>
        <taxon>Eukaryota</taxon>
        <taxon>Fungi</taxon>
        <taxon>Dikarya</taxon>
        <taxon>Ascomycota</taxon>
        <taxon>Saccharomycotina</taxon>
        <taxon>Pichiomycetes</taxon>
        <taxon>Metschnikowiaceae</taxon>
        <taxon>Metschnikowia</taxon>
    </lineage>
</organism>
<dbReference type="EMBL" id="ML004479">
    <property type="protein sequence ID" value="RKP29628.1"/>
    <property type="molecule type" value="Genomic_DNA"/>
</dbReference>
<comment type="similarity">
    <text evidence="1">Belongs to the prefoldin subunit beta family.</text>
</comment>
<dbReference type="Gene3D" id="1.10.287.370">
    <property type="match status" value="1"/>
</dbReference>
<evidence type="ECO:0000313" key="2">
    <source>
        <dbReference type="EMBL" id="RKP29628.1"/>
    </source>
</evidence>
<dbReference type="InterPro" id="IPR002777">
    <property type="entry name" value="PFD_beta-like"/>
</dbReference>
<dbReference type="GO" id="GO:0006457">
    <property type="term" value="P:protein folding"/>
    <property type="evidence" value="ECO:0007669"/>
    <property type="project" value="InterPro"/>
</dbReference>
<accession>A0A4P9ZAI0</accession>
<dbReference type="GO" id="GO:0051082">
    <property type="term" value="F:unfolded protein binding"/>
    <property type="evidence" value="ECO:0007669"/>
    <property type="project" value="InterPro"/>
</dbReference>